<dbReference type="Proteomes" id="UP001214553">
    <property type="component" value="Chromosome"/>
</dbReference>
<evidence type="ECO:0000256" key="1">
    <source>
        <dbReference type="SAM" id="MobiDB-lite"/>
    </source>
</evidence>
<feature type="region of interest" description="Disordered" evidence="1">
    <location>
        <begin position="1"/>
        <end position="26"/>
    </location>
</feature>
<proteinExistence type="predicted"/>
<sequence length="78" mass="8291">MGTEDMLEPSSMSSAHMPPVGKEVPRLPRDEAAVAIALPRGVVALGEGKGVMVFAPEAVCTIDNYSQQAREERTHVDG</sequence>
<dbReference type="RefSeq" id="WP_275277997.1">
    <property type="nucleotide sequence ID" value="NZ_CP119108.1"/>
</dbReference>
<accession>A0ABY8C1F1</accession>
<name>A0ABY8C1F1_9MICO</name>
<dbReference type="EMBL" id="CP119108">
    <property type="protein sequence ID" value="WEG08668.1"/>
    <property type="molecule type" value="Genomic_DNA"/>
</dbReference>
<reference evidence="2 3" key="1">
    <citation type="submission" date="2023-03" db="EMBL/GenBank/DDBJ databases">
        <title>Genome sequence of Microbacterium sp. KACC 23027.</title>
        <authorList>
            <person name="Kim S."/>
            <person name="Heo J."/>
            <person name="Kwon S.-W."/>
        </authorList>
    </citation>
    <scope>NUCLEOTIDE SEQUENCE [LARGE SCALE GENOMIC DNA]</scope>
    <source>
        <strain evidence="2 3">KACC 23027</strain>
    </source>
</reference>
<organism evidence="2 3">
    <name type="scientific">Microbacterium horticulturae</name>
    <dbReference type="NCBI Taxonomy" id="3028316"/>
    <lineage>
        <taxon>Bacteria</taxon>
        <taxon>Bacillati</taxon>
        <taxon>Actinomycetota</taxon>
        <taxon>Actinomycetes</taxon>
        <taxon>Micrococcales</taxon>
        <taxon>Microbacteriaceae</taxon>
        <taxon>Microbacterium</taxon>
    </lineage>
</organism>
<evidence type="ECO:0000313" key="2">
    <source>
        <dbReference type="EMBL" id="WEG08668.1"/>
    </source>
</evidence>
<protein>
    <submittedName>
        <fullName evidence="2">Uncharacterized protein</fullName>
    </submittedName>
</protein>
<evidence type="ECO:0000313" key="3">
    <source>
        <dbReference type="Proteomes" id="UP001214553"/>
    </source>
</evidence>
<gene>
    <name evidence="2" type="ORF">PU630_15700</name>
</gene>
<keyword evidence="3" id="KW-1185">Reference proteome</keyword>